<comment type="caution">
    <text evidence="1">The sequence shown here is derived from an EMBL/GenBank/DDBJ whole genome shotgun (WGS) entry which is preliminary data.</text>
</comment>
<sequence>MRLWSLHPRYLDRQGLTALWRETLLAQAVLRGTTRGYTRHPQLERFREHPDPAAAIAAYLAAVHAEATARGYSYDASKFPALAGPPATIAVTEGQLDREWTHLCGKLAARSPAVLARWQQVKRPEPHPLFREVAGPVASWERAGGPPAQ</sequence>
<proteinExistence type="predicted"/>
<protein>
    <recommendedName>
        <fullName evidence="3">Pyrimidine dimer DNA glycosylase</fullName>
    </recommendedName>
</protein>
<name>A0A091C302_9GAMM</name>
<evidence type="ECO:0008006" key="3">
    <source>
        <dbReference type="Google" id="ProtNLM"/>
    </source>
</evidence>
<organism evidence="1 2">
    <name type="scientific">Arenimonas composti TR7-09 = DSM 18010</name>
    <dbReference type="NCBI Taxonomy" id="1121013"/>
    <lineage>
        <taxon>Bacteria</taxon>
        <taxon>Pseudomonadati</taxon>
        <taxon>Pseudomonadota</taxon>
        <taxon>Gammaproteobacteria</taxon>
        <taxon>Lysobacterales</taxon>
        <taxon>Lysobacteraceae</taxon>
        <taxon>Arenimonas</taxon>
    </lineage>
</organism>
<dbReference type="OrthoDB" id="3253436at2"/>
<dbReference type="EMBL" id="AWXU01000011">
    <property type="protein sequence ID" value="KFN51000.1"/>
    <property type="molecule type" value="Genomic_DNA"/>
</dbReference>
<dbReference type="InterPro" id="IPR004260">
    <property type="entry name" value="Pyr-dimer_DNA_glycosylase"/>
</dbReference>
<dbReference type="STRING" id="1121013.GCA_000426365_01525"/>
<dbReference type="AlphaFoldDB" id="A0A091C302"/>
<gene>
    <name evidence="1" type="ORF">P873_04705</name>
</gene>
<dbReference type="eggNOG" id="ENOG503195F">
    <property type="taxonomic scope" value="Bacteria"/>
</dbReference>
<keyword evidence="2" id="KW-1185">Reference proteome</keyword>
<dbReference type="RefSeq" id="WP_026816812.1">
    <property type="nucleotide sequence ID" value="NZ_AUFF01000003.1"/>
</dbReference>
<dbReference type="Proteomes" id="UP000029391">
    <property type="component" value="Unassembled WGS sequence"/>
</dbReference>
<accession>A0A091C302</accession>
<evidence type="ECO:0000313" key="2">
    <source>
        <dbReference type="Proteomes" id="UP000029391"/>
    </source>
</evidence>
<dbReference type="Pfam" id="PF03013">
    <property type="entry name" value="Pyr_excise"/>
    <property type="match status" value="1"/>
</dbReference>
<reference evidence="1 2" key="1">
    <citation type="submission" date="2013-09" db="EMBL/GenBank/DDBJ databases">
        <title>Genome sequencing of Arenimonas composti.</title>
        <authorList>
            <person name="Chen F."/>
            <person name="Wang G."/>
        </authorList>
    </citation>
    <scope>NUCLEOTIDE SEQUENCE [LARGE SCALE GENOMIC DNA]</scope>
    <source>
        <strain evidence="1 2">TR7-09</strain>
    </source>
</reference>
<evidence type="ECO:0000313" key="1">
    <source>
        <dbReference type="EMBL" id="KFN51000.1"/>
    </source>
</evidence>